<dbReference type="AlphaFoldDB" id="A0A9W7CI84"/>
<evidence type="ECO:0000313" key="2">
    <source>
        <dbReference type="Proteomes" id="UP001165082"/>
    </source>
</evidence>
<gene>
    <name evidence="1" type="ORF">TrRE_jg5979</name>
</gene>
<dbReference type="Proteomes" id="UP001165082">
    <property type="component" value="Unassembled WGS sequence"/>
</dbReference>
<comment type="caution">
    <text evidence="1">The sequence shown here is derived from an EMBL/GenBank/DDBJ whole genome shotgun (WGS) entry which is preliminary data.</text>
</comment>
<reference evidence="1" key="1">
    <citation type="submission" date="2022-07" db="EMBL/GenBank/DDBJ databases">
        <title>Genome analysis of Parmales, a sister group of diatoms, reveals the evolutionary specialization of diatoms from phago-mixotrophs to photoautotrophs.</title>
        <authorList>
            <person name="Ban H."/>
            <person name="Sato S."/>
            <person name="Yoshikawa S."/>
            <person name="Kazumasa Y."/>
            <person name="Nakamura Y."/>
            <person name="Ichinomiya M."/>
            <person name="Saitoh K."/>
            <person name="Sato N."/>
            <person name="Blanc-Mathieu R."/>
            <person name="Endo H."/>
            <person name="Kuwata A."/>
            <person name="Ogata H."/>
        </authorList>
    </citation>
    <scope>NUCLEOTIDE SEQUENCE</scope>
</reference>
<dbReference type="EMBL" id="BRXZ01000187">
    <property type="protein sequence ID" value="GMI06967.1"/>
    <property type="molecule type" value="Genomic_DNA"/>
</dbReference>
<organism evidence="1 2">
    <name type="scientific">Triparma retinervis</name>
    <dbReference type="NCBI Taxonomy" id="2557542"/>
    <lineage>
        <taxon>Eukaryota</taxon>
        <taxon>Sar</taxon>
        <taxon>Stramenopiles</taxon>
        <taxon>Ochrophyta</taxon>
        <taxon>Bolidophyceae</taxon>
        <taxon>Parmales</taxon>
        <taxon>Triparmaceae</taxon>
        <taxon>Triparma</taxon>
    </lineage>
</organism>
<protein>
    <submittedName>
        <fullName evidence="1">Uncharacterized protein</fullName>
    </submittedName>
</protein>
<name>A0A9W7CI84_9STRA</name>
<evidence type="ECO:0000313" key="1">
    <source>
        <dbReference type="EMBL" id="GMI06967.1"/>
    </source>
</evidence>
<keyword evidence="2" id="KW-1185">Reference proteome</keyword>
<accession>A0A9W7CI84</accession>
<dbReference type="OrthoDB" id="204305at2759"/>
<sequence length="515" mass="58140">MAKAFGLCGDESTRRNVATLTPVTVDEVGEYASEVQRSILDKQLAISQFKLENQALETLLADAESQELAVHKIARVQPAAKVDAPPPPPIELSLPGNYEILSTFSYDEPLSIHSKNHFLSAESSGATLEERTFEISQLPDGKSVSIKHVKSGKFMAMKTKSESESWTVKADCTTPESTSSCQWEIHENKYIFNKYMNAYLNVVKHVHVRGHHENGGSYGPAGKSMNSEFKFKPVGEASRKEEEINKEKYRRVMKYMDSEKETAYIERIQALPRSDEYRVISFGLYGSDTKYTTGAIRNAELRDTYFPGWAIRFYVDDSVPQDVITKLKELGSEIVKEEGLKGGIGGMFWRFLVADDDTVDRYIVRDSDSRLNARDRFAVEEWIESGKCIHSVRDHVNHRRSLNGGMWGGKRGCIPGGVRDKMGNSARGKYMEDLHFLTQKIWPLVEQDQISHDAFSCTEFPNSKPFPTQRDENFQHVGQVFFADDSPRMGDIDIFKGVLNPLQCRPAGHADWTHG</sequence>
<proteinExistence type="predicted"/>